<dbReference type="SUPFAM" id="SSF54001">
    <property type="entry name" value="Cysteine proteinases"/>
    <property type="match status" value="1"/>
</dbReference>
<dbReference type="PROSITE" id="PS50203">
    <property type="entry name" value="CALPAIN_CAT"/>
    <property type="match status" value="1"/>
</dbReference>
<dbReference type="InterPro" id="IPR022684">
    <property type="entry name" value="Calpain_cysteine_protease"/>
</dbReference>
<evidence type="ECO:0000256" key="5">
    <source>
        <dbReference type="PROSITE-ProRule" id="PRU00239"/>
    </source>
</evidence>
<evidence type="ECO:0000313" key="7">
    <source>
        <dbReference type="EMBL" id="GAA2257996.1"/>
    </source>
</evidence>
<dbReference type="EMBL" id="BAAATR010000022">
    <property type="protein sequence ID" value="GAA2257996.1"/>
    <property type="molecule type" value="Genomic_DNA"/>
</dbReference>
<proteinExistence type="inferred from homology"/>
<evidence type="ECO:0000313" key="8">
    <source>
        <dbReference type="Proteomes" id="UP001500305"/>
    </source>
</evidence>
<evidence type="ECO:0000259" key="6">
    <source>
        <dbReference type="PROSITE" id="PS50203"/>
    </source>
</evidence>
<keyword evidence="4 5" id="KW-0788">Thiol protease</keyword>
<name>A0ABN3EGJ0_9ACTN</name>
<feature type="active site" evidence="5">
    <location>
        <position position="231"/>
    </location>
</feature>
<dbReference type="RefSeq" id="WP_344638489.1">
    <property type="nucleotide sequence ID" value="NZ_BAAATR010000022.1"/>
</dbReference>
<protein>
    <recommendedName>
        <fullName evidence="6">Calpain catalytic domain-containing protein</fullName>
    </recommendedName>
</protein>
<dbReference type="InterPro" id="IPR000169">
    <property type="entry name" value="Pept_cys_AS"/>
</dbReference>
<accession>A0ABN3EGJ0</accession>
<feature type="domain" description="Calpain catalytic" evidence="6">
    <location>
        <begin position="161"/>
        <end position="436"/>
    </location>
</feature>
<dbReference type="PROSITE" id="PS00139">
    <property type="entry name" value="THIOL_PROTEASE_CYS"/>
    <property type="match status" value="1"/>
</dbReference>
<comment type="similarity">
    <text evidence="1">Belongs to the peptidase C2 family.</text>
</comment>
<evidence type="ECO:0000256" key="1">
    <source>
        <dbReference type="ARBA" id="ARBA00007623"/>
    </source>
</evidence>
<reference evidence="7 8" key="1">
    <citation type="journal article" date="2019" name="Int. J. Syst. Evol. Microbiol.">
        <title>The Global Catalogue of Microorganisms (GCM) 10K type strain sequencing project: providing services to taxonomists for standard genome sequencing and annotation.</title>
        <authorList>
            <consortium name="The Broad Institute Genomics Platform"/>
            <consortium name="The Broad Institute Genome Sequencing Center for Infectious Disease"/>
            <person name="Wu L."/>
            <person name="Ma J."/>
        </authorList>
    </citation>
    <scope>NUCLEOTIDE SEQUENCE [LARGE SCALE GENOMIC DNA]</scope>
    <source>
        <strain evidence="7 8">JCM 7356</strain>
    </source>
</reference>
<organism evidence="7 8">
    <name type="scientific">Kitasatospora cystarginea</name>
    <dbReference type="NCBI Taxonomy" id="58350"/>
    <lineage>
        <taxon>Bacteria</taxon>
        <taxon>Bacillati</taxon>
        <taxon>Actinomycetota</taxon>
        <taxon>Actinomycetes</taxon>
        <taxon>Kitasatosporales</taxon>
        <taxon>Streptomycetaceae</taxon>
        <taxon>Kitasatospora</taxon>
    </lineage>
</organism>
<keyword evidence="8" id="KW-1185">Reference proteome</keyword>
<dbReference type="InterPro" id="IPR038765">
    <property type="entry name" value="Papain-like_cys_pep_sf"/>
</dbReference>
<evidence type="ECO:0000256" key="4">
    <source>
        <dbReference type="ARBA" id="ARBA00022807"/>
    </source>
</evidence>
<dbReference type="SMART" id="SM00230">
    <property type="entry name" value="CysPc"/>
    <property type="match status" value="1"/>
</dbReference>
<dbReference type="Pfam" id="PF00648">
    <property type="entry name" value="Peptidase_C2"/>
    <property type="match status" value="1"/>
</dbReference>
<gene>
    <name evidence="7" type="ORF">GCM10010430_47290</name>
</gene>
<comment type="caution">
    <text evidence="7">The sequence shown here is derived from an EMBL/GenBank/DDBJ whole genome shotgun (WGS) entry which is preliminary data.</text>
</comment>
<feature type="active site" evidence="5">
    <location>
        <position position="385"/>
    </location>
</feature>
<evidence type="ECO:0000256" key="3">
    <source>
        <dbReference type="ARBA" id="ARBA00022801"/>
    </source>
</evidence>
<dbReference type="PANTHER" id="PTHR10183">
    <property type="entry name" value="CALPAIN"/>
    <property type="match status" value="1"/>
</dbReference>
<dbReference type="PANTHER" id="PTHR10183:SF379">
    <property type="entry name" value="CALPAIN-5"/>
    <property type="match status" value="1"/>
</dbReference>
<sequence length="436" mass="48883">MAYHRNNWQQAANNVADFIPFGHGVMAVVNIAKGIADEVGIERLDYRPDGHPVVERPWQPPGPPPDPTRVEAVGRRAWDALFADTDRYPARSLLDQVGNLLVPLPPSELDLVIRRFGPQGLLRWDELMHVTDAGGEEAYDFYRQQEVFNWLLRTVSPYATMLIGDSMPCTQPTYQVLPEDERRGGTPGWVLPAGPFAQIDGAYFTESWQRVSASTEPMSWQDMDQGRFGTCWMLTAMQAVLQANPTYAPRHLRQEANGSVTFTLYENGRPYDVTVVADLPMVGNMLYGAKGHSDDPRYAETWPGYYEKAVAQWYRGYEEIANGGYAARALAFLTAQPVQEIDISSPWLIHEMADRKSRGQAVTVGTKGHGSDRETLMGGRLATSHAYFVKDVDVPGGRICLGNPWGDGASRQMWEAWLSYQDIQYYLAHAEAAFTW</sequence>
<evidence type="ECO:0000256" key="2">
    <source>
        <dbReference type="ARBA" id="ARBA00022670"/>
    </source>
</evidence>
<keyword evidence="3 5" id="KW-0378">Hydrolase</keyword>
<keyword evidence="2 5" id="KW-0645">Protease</keyword>
<dbReference type="InterPro" id="IPR001300">
    <property type="entry name" value="Peptidase_C2_calpain_cat"/>
</dbReference>
<feature type="active site" evidence="5">
    <location>
        <position position="403"/>
    </location>
</feature>
<dbReference type="Proteomes" id="UP001500305">
    <property type="component" value="Unassembled WGS sequence"/>
</dbReference>